<keyword evidence="1" id="KW-0812">Transmembrane</keyword>
<evidence type="ECO:0000313" key="2">
    <source>
        <dbReference type="EMBL" id="AJR19256.1"/>
    </source>
</evidence>
<keyword evidence="2" id="KW-0496">Mitochondrion</keyword>
<name>A0A0U1Z8G8_9NEOP</name>
<keyword evidence="1" id="KW-1133">Transmembrane helix</keyword>
<feature type="transmembrane region" description="Helical" evidence="1">
    <location>
        <begin position="12"/>
        <end position="31"/>
    </location>
</feature>
<dbReference type="AlphaFoldDB" id="A0A0U1Z8G8"/>
<reference evidence="2" key="1">
    <citation type="journal article" date="2015" name="Mitochondrial DNA">
        <title>The mitochondrial genomes of the caddisflies Sericostoma personatum and Thremma gallicum (Insecta: Trichoptera).</title>
        <authorList>
            <person name="Dietz L."/>
            <person name="Brand P."/>
            <person name="Eschner L.M."/>
            <person name="Leese F."/>
        </authorList>
    </citation>
    <scope>NUCLEOTIDE SEQUENCE</scope>
    <source>
        <tissue evidence="2">Abdomen</tissue>
    </source>
</reference>
<sequence>MPQMMPMNWTFLFIMFNMMFFFSMIMNYFYYLPSIKINSIKNKINNDSKFIHNFWPLN</sequence>
<proteinExistence type="predicted"/>
<keyword evidence="1" id="KW-0472">Membrane</keyword>
<protein>
    <submittedName>
        <fullName evidence="2">ATP synthase F0 subunit 8</fullName>
    </submittedName>
</protein>
<organism evidence="2">
    <name type="scientific">Thremma gallicum</name>
    <dbReference type="NCBI Taxonomy" id="1586284"/>
    <lineage>
        <taxon>Eukaryota</taxon>
        <taxon>Metazoa</taxon>
        <taxon>Ecdysozoa</taxon>
        <taxon>Arthropoda</taxon>
        <taxon>Hexapoda</taxon>
        <taxon>Insecta</taxon>
        <taxon>Pterygota</taxon>
        <taxon>Neoptera</taxon>
        <taxon>Endopterygota</taxon>
        <taxon>Trichoptera</taxon>
        <taxon>Integripalpia</taxon>
        <taxon>Plenitentoria</taxon>
        <taxon>Limnephiloidea</taxon>
        <taxon>Uenoidae</taxon>
        <taxon>Thremmatinae</taxon>
        <taxon>Thremma</taxon>
    </lineage>
</organism>
<geneLocation type="mitochondrion" evidence="2"/>
<dbReference type="EMBL" id="KP455291">
    <property type="protein sequence ID" value="AJR19256.1"/>
    <property type="molecule type" value="Genomic_DNA"/>
</dbReference>
<gene>
    <name evidence="2" type="primary">ATP8</name>
</gene>
<evidence type="ECO:0000256" key="1">
    <source>
        <dbReference type="SAM" id="Phobius"/>
    </source>
</evidence>
<accession>A0A0U1Z8G8</accession>